<comment type="cofactor">
    <cofactor evidence="1">
        <name>FMN</name>
        <dbReference type="ChEBI" id="CHEBI:58210"/>
    </cofactor>
</comment>
<dbReference type="InterPro" id="IPR013785">
    <property type="entry name" value="Aldolase_TIM"/>
</dbReference>
<dbReference type="InterPro" id="IPR012133">
    <property type="entry name" value="Alpha-hydoxy_acid_DH_FMN"/>
</dbReference>
<dbReference type="Gene3D" id="3.20.20.70">
    <property type="entry name" value="Aldolase class I"/>
    <property type="match status" value="3"/>
</dbReference>
<comment type="subunit">
    <text evidence="3">Homotetramer.</text>
</comment>
<sequence>MTTLVRVTLHLSRASFPSHQKHQKMEITNVTEYEAIAKEKLPKMVYDYYASGAEDQWTLKENRNAFARILFRPRILIDVSKIDMTTTVLGFKISMPIMVAPTAMQKMAHPEGEYATARAASAAGTIMTLSSWATSSVEEVASTGPGIRFFQLYVYKNRKVVEQLVRRAEKAGFKAIALTVDTPRLGRRESDIKNRFTLPPNLTLKNFEGLDLGKMDEANDSGLASYVAGQIDRTLSWKDVQWLQTITSMPILVKGVLTGEDARIAIQAGAAGIIVSNHGARQLDYVPATISALEEVVKATQGRVPVFLDGGVRRGTDVFKALALGASGIFIGRPVVFSLAAEGEAGVRKVLQMLRDEFELTMALSGCRSLSEITRNHIITNVTEYEAIAKEKLPKMVYDYYASGAEDQWTLQENRNAFARILFRPRILIDVIKIDMTTTVLGFKISMPIMVAPTAMQKMVYKNKNVVEQLVRRAERAGFKAIALTVDTPRLGRRESDIKNRKFKPLCVLILQIHFAPNLTLKNFEGLDLGKMDEANDSGLASYVAGQIDRTLSWKDVQWLQTITKMPILVKGVLTGEDARIAVQAGAAGIIVSNHGARQLDYVPATISALEEVVKATQGRIPVFLDGGVRRGTCERQGFTS</sequence>
<evidence type="ECO:0000256" key="3">
    <source>
        <dbReference type="ARBA" id="ARBA00011881"/>
    </source>
</evidence>
<dbReference type="InterPro" id="IPR000262">
    <property type="entry name" value="FMN-dep_DH"/>
</dbReference>
<keyword evidence="5" id="KW-0560">Oxidoreductase</keyword>
<comment type="subcellular location">
    <subcellularLocation>
        <location evidence="2">Peroxisome</location>
    </subcellularLocation>
</comment>
<dbReference type="InterPro" id="IPR037396">
    <property type="entry name" value="FMN_HAD"/>
</dbReference>
<comment type="similarity">
    <text evidence="7">Belongs to the FMN-dependent alpha-hydroxy acid dehydrogenase family.</text>
</comment>
<dbReference type="EC" id="1.1.3.15" evidence="4"/>
<evidence type="ECO:0000256" key="5">
    <source>
        <dbReference type="ARBA" id="ARBA00023002"/>
    </source>
</evidence>
<dbReference type="PANTHER" id="PTHR10578">
    <property type="entry name" value="S -2-HYDROXY-ACID OXIDASE-RELATED"/>
    <property type="match status" value="1"/>
</dbReference>
<evidence type="ECO:0000313" key="10">
    <source>
        <dbReference type="Proteomes" id="UP000824890"/>
    </source>
</evidence>
<keyword evidence="6" id="KW-0576">Peroxisome</keyword>
<comment type="caution">
    <text evidence="9">The sequence shown here is derived from an EMBL/GenBank/DDBJ whole genome shotgun (WGS) entry which is preliminary data.</text>
</comment>
<evidence type="ECO:0000256" key="4">
    <source>
        <dbReference type="ARBA" id="ARBA00013087"/>
    </source>
</evidence>
<protein>
    <recommendedName>
        <fullName evidence="4">(S)-2-hydroxy-acid oxidase</fullName>
        <ecNumber evidence="4">1.1.3.15</ecNumber>
    </recommendedName>
</protein>
<dbReference type="SUPFAM" id="SSF51395">
    <property type="entry name" value="FMN-linked oxidoreductases"/>
    <property type="match status" value="2"/>
</dbReference>
<name>A0ABQ8AFQ1_BRANA</name>
<feature type="domain" description="FMN hydroxy acid dehydrogenase" evidence="8">
    <location>
        <begin position="374"/>
        <end position="641"/>
    </location>
</feature>
<evidence type="ECO:0000256" key="7">
    <source>
        <dbReference type="ARBA" id="ARBA00024042"/>
    </source>
</evidence>
<keyword evidence="10" id="KW-1185">Reference proteome</keyword>
<dbReference type="SMART" id="SM01240">
    <property type="entry name" value="IMPDH"/>
    <property type="match status" value="1"/>
</dbReference>
<gene>
    <name evidence="9" type="ORF">HID58_053798</name>
</gene>
<dbReference type="InterPro" id="IPR008259">
    <property type="entry name" value="FMN_hydac_DH_AS"/>
</dbReference>
<evidence type="ECO:0000259" key="8">
    <source>
        <dbReference type="PROSITE" id="PS51349"/>
    </source>
</evidence>
<evidence type="ECO:0000256" key="6">
    <source>
        <dbReference type="ARBA" id="ARBA00023140"/>
    </source>
</evidence>
<accession>A0ABQ8AFQ1</accession>
<organism evidence="9 10">
    <name type="scientific">Brassica napus</name>
    <name type="common">Rape</name>
    <dbReference type="NCBI Taxonomy" id="3708"/>
    <lineage>
        <taxon>Eukaryota</taxon>
        <taxon>Viridiplantae</taxon>
        <taxon>Streptophyta</taxon>
        <taxon>Embryophyta</taxon>
        <taxon>Tracheophyta</taxon>
        <taxon>Spermatophyta</taxon>
        <taxon>Magnoliopsida</taxon>
        <taxon>eudicotyledons</taxon>
        <taxon>Gunneridae</taxon>
        <taxon>Pentapetalae</taxon>
        <taxon>rosids</taxon>
        <taxon>malvids</taxon>
        <taxon>Brassicales</taxon>
        <taxon>Brassicaceae</taxon>
        <taxon>Brassiceae</taxon>
        <taxon>Brassica</taxon>
    </lineage>
</organism>
<dbReference type="CDD" id="cd02809">
    <property type="entry name" value="alpha_hydroxyacid_oxid_FMN"/>
    <property type="match status" value="2"/>
</dbReference>
<dbReference type="Pfam" id="PF01070">
    <property type="entry name" value="FMN_dh"/>
    <property type="match status" value="2"/>
</dbReference>
<dbReference type="PANTHER" id="PTHR10578:SF110">
    <property type="entry name" value="GLYCOLATE OXIDASE 2"/>
    <property type="match status" value="1"/>
</dbReference>
<reference evidence="9 10" key="1">
    <citation type="submission" date="2021-05" db="EMBL/GenBank/DDBJ databases">
        <title>Genome Assembly of Synthetic Allotetraploid Brassica napus Reveals Homoeologous Exchanges between Subgenomes.</title>
        <authorList>
            <person name="Davis J.T."/>
        </authorList>
    </citation>
    <scope>NUCLEOTIDE SEQUENCE [LARGE SCALE GENOMIC DNA]</scope>
    <source>
        <strain evidence="10">cv. Da-Ae</strain>
        <tissue evidence="9">Seedling</tissue>
    </source>
</reference>
<proteinExistence type="inferred from homology"/>
<evidence type="ECO:0000313" key="9">
    <source>
        <dbReference type="EMBL" id="KAH0891369.1"/>
    </source>
</evidence>
<feature type="domain" description="FMN hydroxy acid dehydrogenase" evidence="8">
    <location>
        <begin position="22"/>
        <end position="383"/>
    </location>
</feature>
<evidence type="ECO:0000256" key="2">
    <source>
        <dbReference type="ARBA" id="ARBA00004275"/>
    </source>
</evidence>
<evidence type="ECO:0000256" key="1">
    <source>
        <dbReference type="ARBA" id="ARBA00001917"/>
    </source>
</evidence>
<dbReference type="PROSITE" id="PS51349">
    <property type="entry name" value="FMN_HYDROXY_ACID_DH_2"/>
    <property type="match status" value="2"/>
</dbReference>
<dbReference type="Proteomes" id="UP000824890">
    <property type="component" value="Unassembled WGS sequence"/>
</dbReference>
<dbReference type="PROSITE" id="PS00557">
    <property type="entry name" value="FMN_HYDROXY_ACID_DH_1"/>
    <property type="match status" value="2"/>
</dbReference>
<dbReference type="EMBL" id="JAGKQM010000013">
    <property type="protein sequence ID" value="KAH0891369.1"/>
    <property type="molecule type" value="Genomic_DNA"/>
</dbReference>